<reference evidence="4 5" key="1">
    <citation type="journal article" date="2019" name="Int. J. Syst. Evol. Microbiol.">
        <title>The Global Catalogue of Microorganisms (GCM) 10K type strain sequencing project: providing services to taxonomists for standard genome sequencing and annotation.</title>
        <authorList>
            <consortium name="The Broad Institute Genomics Platform"/>
            <consortium name="The Broad Institute Genome Sequencing Center for Infectious Disease"/>
            <person name="Wu L."/>
            <person name="Ma J."/>
        </authorList>
    </citation>
    <scope>NUCLEOTIDE SEQUENCE [LARGE SCALE GENOMIC DNA]</scope>
    <source>
        <strain evidence="4 5">JCM 3272</strain>
    </source>
</reference>
<dbReference type="PROSITE" id="PS00893">
    <property type="entry name" value="NUDIX_BOX"/>
    <property type="match status" value="1"/>
</dbReference>
<dbReference type="Pfam" id="PF00293">
    <property type="entry name" value="NUDIX"/>
    <property type="match status" value="1"/>
</dbReference>
<keyword evidence="2" id="KW-0378">Hydrolase</keyword>
<feature type="domain" description="Nudix hydrolase" evidence="3">
    <location>
        <begin position="5"/>
        <end position="136"/>
    </location>
</feature>
<dbReference type="PROSITE" id="PS51462">
    <property type="entry name" value="NUDIX"/>
    <property type="match status" value="1"/>
</dbReference>
<dbReference type="InterPro" id="IPR000086">
    <property type="entry name" value="NUDIX_hydrolase_dom"/>
</dbReference>
<protein>
    <recommendedName>
        <fullName evidence="3">Nudix hydrolase domain-containing protein</fullName>
    </recommendedName>
</protein>
<comment type="caution">
    <text evidence="4">The sequence shown here is derived from an EMBL/GenBank/DDBJ whole genome shotgun (WGS) entry which is preliminary data.</text>
</comment>
<evidence type="ECO:0000256" key="2">
    <source>
        <dbReference type="ARBA" id="ARBA00022801"/>
    </source>
</evidence>
<dbReference type="RefSeq" id="WP_344615158.1">
    <property type="nucleotide sequence ID" value="NZ_BAAARV010000046.1"/>
</dbReference>
<keyword evidence="5" id="KW-1185">Reference proteome</keyword>
<gene>
    <name evidence="4" type="ORF">GCM10010170_052400</name>
</gene>
<proteinExistence type="predicted"/>
<evidence type="ECO:0000313" key="5">
    <source>
        <dbReference type="Proteomes" id="UP001501444"/>
    </source>
</evidence>
<comment type="cofactor">
    <cofactor evidence="1">
        <name>Mg(2+)</name>
        <dbReference type="ChEBI" id="CHEBI:18420"/>
    </cofactor>
</comment>
<dbReference type="Proteomes" id="UP001501444">
    <property type="component" value="Unassembled WGS sequence"/>
</dbReference>
<sequence length="148" mass="16378">MPFDPFRAAVAVHGILRDRERVLLMRRAGTGYRDGQLGLPAGHLDGGEDAVAGLVRELREEAGIEADPHRCRLALVLHAAPEHAADFEYLHLFFFVDGWTGEPRIGEPDKCSEMRWADARIRPADLVDYVGVALAAIDRGESLVLHGW</sequence>
<dbReference type="InterPro" id="IPR020084">
    <property type="entry name" value="NUDIX_hydrolase_CS"/>
</dbReference>
<evidence type="ECO:0000259" key="3">
    <source>
        <dbReference type="PROSITE" id="PS51462"/>
    </source>
</evidence>
<organism evidence="4 5">
    <name type="scientific">Dactylosporangium salmoneum</name>
    <dbReference type="NCBI Taxonomy" id="53361"/>
    <lineage>
        <taxon>Bacteria</taxon>
        <taxon>Bacillati</taxon>
        <taxon>Actinomycetota</taxon>
        <taxon>Actinomycetes</taxon>
        <taxon>Micromonosporales</taxon>
        <taxon>Micromonosporaceae</taxon>
        <taxon>Dactylosporangium</taxon>
    </lineage>
</organism>
<dbReference type="PANTHER" id="PTHR43046">
    <property type="entry name" value="GDP-MANNOSE MANNOSYL HYDROLASE"/>
    <property type="match status" value="1"/>
</dbReference>
<dbReference type="SUPFAM" id="SSF55811">
    <property type="entry name" value="Nudix"/>
    <property type="match status" value="1"/>
</dbReference>
<dbReference type="Gene3D" id="3.90.79.10">
    <property type="entry name" value="Nucleoside Triphosphate Pyrophosphohydrolase"/>
    <property type="match status" value="1"/>
</dbReference>
<evidence type="ECO:0000256" key="1">
    <source>
        <dbReference type="ARBA" id="ARBA00001946"/>
    </source>
</evidence>
<dbReference type="EMBL" id="BAAARV010000046">
    <property type="protein sequence ID" value="GAA2358584.1"/>
    <property type="molecule type" value="Genomic_DNA"/>
</dbReference>
<evidence type="ECO:0000313" key="4">
    <source>
        <dbReference type="EMBL" id="GAA2358584.1"/>
    </source>
</evidence>
<accession>A0ABN3GQV1</accession>
<name>A0ABN3GQV1_9ACTN</name>
<dbReference type="PANTHER" id="PTHR43046:SF14">
    <property type="entry name" value="MUTT_NUDIX FAMILY PROTEIN"/>
    <property type="match status" value="1"/>
</dbReference>
<dbReference type="InterPro" id="IPR015797">
    <property type="entry name" value="NUDIX_hydrolase-like_dom_sf"/>
</dbReference>